<proteinExistence type="predicted"/>
<protein>
    <recommendedName>
        <fullName evidence="2">Micro-fibrillar-associated protein 1 C-terminal domain-containing protein</fullName>
    </recommendedName>
</protein>
<name>A0A4T0FJ30_9BASI</name>
<feature type="compositionally biased region" description="Basic and acidic residues" evidence="1">
    <location>
        <begin position="339"/>
        <end position="365"/>
    </location>
</feature>
<dbReference type="OrthoDB" id="1111734at2759"/>
<feature type="domain" description="Micro-fibrillar-associated protein 1 C-terminal" evidence="2">
    <location>
        <begin position="120"/>
        <end position="330"/>
    </location>
</feature>
<feature type="region of interest" description="Disordered" evidence="1">
    <location>
        <begin position="287"/>
        <end position="365"/>
    </location>
</feature>
<gene>
    <name evidence="3" type="ORF">E3P99_03089</name>
</gene>
<feature type="region of interest" description="Disordered" evidence="1">
    <location>
        <begin position="223"/>
        <end position="249"/>
    </location>
</feature>
<dbReference type="Proteomes" id="UP000310189">
    <property type="component" value="Unassembled WGS sequence"/>
</dbReference>
<dbReference type="InterPro" id="IPR009730">
    <property type="entry name" value="MFAP1_C"/>
</dbReference>
<dbReference type="InterPro" id="IPR033194">
    <property type="entry name" value="MFAP1"/>
</dbReference>
<sequence>MATLAEKRKPSQKVAKPAQRYRPGQIPKEAQSESDESDEEGVEGDGYDEDGEKVKEEEDDEQLTALDTVQESTPKPSIGISSSVRNIDVGGVKEEEADADVKPKVESSSEEEEESSEEESSEEEAPPPPRLKPTFVPKRARETVLQQQKESQDSEEAQRKREAAEEERKQASIDLVADSIRRELAEKDATDLIPDVDDTDGLDPEAEFDAWRLRELKRIRRHQEAQIKRDEEAAEIERRRAMPEEQRLKEDLALAEKKREEKYQNRQGGTYMQKFWHKGAFHQDQDVLKRDLSGPTENQVDLGKLPEVMQVRDFGKIKQTKYKTLKDEDTTQQNRPNKKRDSGVDDRYRQQEDIDRDEKKRQRVS</sequence>
<keyword evidence="4" id="KW-1185">Reference proteome</keyword>
<feature type="compositionally biased region" description="Basic and acidic residues" evidence="1">
    <location>
        <begin position="150"/>
        <end position="170"/>
    </location>
</feature>
<feature type="region of interest" description="Disordered" evidence="1">
    <location>
        <begin position="1"/>
        <end position="170"/>
    </location>
</feature>
<evidence type="ECO:0000313" key="4">
    <source>
        <dbReference type="Proteomes" id="UP000310189"/>
    </source>
</evidence>
<feature type="compositionally biased region" description="Polar residues" evidence="1">
    <location>
        <begin position="65"/>
        <end position="85"/>
    </location>
</feature>
<dbReference type="Pfam" id="PF06991">
    <property type="entry name" value="MFAP1"/>
    <property type="match status" value="1"/>
</dbReference>
<feature type="compositionally biased region" description="Basic and acidic residues" evidence="1">
    <location>
        <begin position="91"/>
        <end position="107"/>
    </location>
</feature>
<accession>A0A4T0FJ30</accession>
<organism evidence="3 4">
    <name type="scientific">Wallemia hederae</name>
    <dbReference type="NCBI Taxonomy" id="1540922"/>
    <lineage>
        <taxon>Eukaryota</taxon>
        <taxon>Fungi</taxon>
        <taxon>Dikarya</taxon>
        <taxon>Basidiomycota</taxon>
        <taxon>Wallemiomycotina</taxon>
        <taxon>Wallemiomycetes</taxon>
        <taxon>Wallemiales</taxon>
        <taxon>Wallemiaceae</taxon>
        <taxon>Wallemia</taxon>
    </lineage>
</organism>
<comment type="caution">
    <text evidence="3">The sequence shown here is derived from an EMBL/GenBank/DDBJ whole genome shotgun (WGS) entry which is preliminary data.</text>
</comment>
<dbReference type="PANTHER" id="PTHR15327">
    <property type="entry name" value="MICROFIBRIL-ASSOCIATED PROTEIN"/>
    <property type="match status" value="1"/>
</dbReference>
<evidence type="ECO:0000259" key="2">
    <source>
        <dbReference type="Pfam" id="PF06991"/>
    </source>
</evidence>
<evidence type="ECO:0000313" key="3">
    <source>
        <dbReference type="EMBL" id="TIA87585.1"/>
    </source>
</evidence>
<evidence type="ECO:0000256" key="1">
    <source>
        <dbReference type="SAM" id="MobiDB-lite"/>
    </source>
</evidence>
<reference evidence="3 4" key="1">
    <citation type="submission" date="2019-03" db="EMBL/GenBank/DDBJ databases">
        <title>Sequencing 23 genomes of Wallemia ichthyophaga.</title>
        <authorList>
            <person name="Gostincar C."/>
        </authorList>
    </citation>
    <scope>NUCLEOTIDE SEQUENCE [LARGE SCALE GENOMIC DNA]</scope>
    <source>
        <strain evidence="3 4">EXF-5753</strain>
    </source>
</reference>
<dbReference type="EMBL" id="SPNW01000052">
    <property type="protein sequence ID" value="TIA87585.1"/>
    <property type="molecule type" value="Genomic_DNA"/>
</dbReference>
<feature type="compositionally biased region" description="Acidic residues" evidence="1">
    <location>
        <begin position="32"/>
        <end position="62"/>
    </location>
</feature>
<feature type="compositionally biased region" description="Acidic residues" evidence="1">
    <location>
        <begin position="108"/>
        <end position="125"/>
    </location>
</feature>
<dbReference type="AlphaFoldDB" id="A0A4T0FJ30"/>